<evidence type="ECO:0000259" key="5">
    <source>
        <dbReference type="Pfam" id="PF03328"/>
    </source>
</evidence>
<dbReference type="SUPFAM" id="SSF51621">
    <property type="entry name" value="Phosphoenolpyruvate/pyruvate domain"/>
    <property type="match status" value="1"/>
</dbReference>
<comment type="cofactor">
    <cofactor evidence="1">
        <name>Mg(2+)</name>
        <dbReference type="ChEBI" id="CHEBI:18420"/>
    </cofactor>
</comment>
<proteinExistence type="inferred from homology"/>
<dbReference type="GO" id="GO:0016829">
    <property type="term" value="F:lyase activity"/>
    <property type="evidence" value="ECO:0007669"/>
    <property type="project" value="UniProtKB-KW"/>
</dbReference>
<dbReference type="InterPro" id="IPR011206">
    <property type="entry name" value="Citrate_lyase_beta/mcl1/mcl2"/>
</dbReference>
<dbReference type="EMBL" id="JABXYK010000001">
    <property type="protein sequence ID" value="NVP53995.1"/>
    <property type="molecule type" value="Genomic_DNA"/>
</dbReference>
<keyword evidence="4" id="KW-0460">Magnesium</keyword>
<gene>
    <name evidence="6" type="ORF">HV823_01880</name>
</gene>
<evidence type="ECO:0000256" key="1">
    <source>
        <dbReference type="ARBA" id="ARBA00001946"/>
    </source>
</evidence>
<sequence>MNTPFRNHPLRLRRSLLSVPASNARALEKSATLACDGIIFDLEDSVAPESKAAAREALKQHFAGLDRASPVERIIRINSPSGSDGPADLEAVLACGPNAVLLPKVCEPQDVLAVADWLADQGVDDSPRLWAMIETPAAMLNLAAIAEAGRTSGGRLDCLVVGLNDLRLATGIADVPGRPFLVPLLMQVVVAARASGLDVIDSVHNGFADIGAFGAECEQGRQMGFDGKMLIHPAQIEPANRSYGIQDGAADEARAIVSAFARPENAGKGAVNLDGRMVERLHLDQAERLLAKVELIAKKENRT</sequence>
<feature type="domain" description="HpcH/HpaI aldolase/citrate lyase" evidence="5">
    <location>
        <begin position="14"/>
        <end position="233"/>
    </location>
</feature>
<accession>A0ABX2Q8E9</accession>
<evidence type="ECO:0000256" key="2">
    <source>
        <dbReference type="ARBA" id="ARBA00005568"/>
    </source>
</evidence>
<dbReference type="Proteomes" id="UP000659172">
    <property type="component" value="Unassembled WGS sequence"/>
</dbReference>
<dbReference type="RefSeq" id="WP_176948046.1">
    <property type="nucleotide sequence ID" value="NZ_JABXYK010000001.1"/>
</dbReference>
<evidence type="ECO:0000313" key="7">
    <source>
        <dbReference type="Proteomes" id="UP000659172"/>
    </source>
</evidence>
<name>A0ABX2Q8E9_9HYPH</name>
<comment type="similarity">
    <text evidence="2">Belongs to the HpcH/HpaI aldolase family.</text>
</comment>
<comment type="caution">
    <text evidence="6">The sequence shown here is derived from an EMBL/GenBank/DDBJ whole genome shotgun (WGS) entry which is preliminary data.</text>
</comment>
<dbReference type="PIRSF" id="PIRSF015582">
    <property type="entry name" value="Cit_lyase_B"/>
    <property type="match status" value="1"/>
</dbReference>
<dbReference type="InterPro" id="IPR005000">
    <property type="entry name" value="Aldolase/citrate-lyase_domain"/>
</dbReference>
<dbReference type="InterPro" id="IPR015813">
    <property type="entry name" value="Pyrv/PenolPyrv_kinase-like_dom"/>
</dbReference>
<evidence type="ECO:0000256" key="4">
    <source>
        <dbReference type="ARBA" id="ARBA00022842"/>
    </source>
</evidence>
<evidence type="ECO:0000313" key="6">
    <source>
        <dbReference type="EMBL" id="NVP53995.1"/>
    </source>
</evidence>
<dbReference type="Pfam" id="PF03328">
    <property type="entry name" value="HpcH_HpaI"/>
    <property type="match status" value="1"/>
</dbReference>
<dbReference type="Gene3D" id="3.20.20.60">
    <property type="entry name" value="Phosphoenolpyruvate-binding domains"/>
    <property type="match status" value="1"/>
</dbReference>
<organism evidence="6 7">
    <name type="scientific">Mycoplana rhizolycopersici</name>
    <dbReference type="NCBI Taxonomy" id="2746702"/>
    <lineage>
        <taxon>Bacteria</taxon>
        <taxon>Pseudomonadati</taxon>
        <taxon>Pseudomonadota</taxon>
        <taxon>Alphaproteobacteria</taxon>
        <taxon>Hyphomicrobiales</taxon>
        <taxon>Rhizobiaceae</taxon>
        <taxon>Mycoplana</taxon>
    </lineage>
</organism>
<dbReference type="InterPro" id="IPR040442">
    <property type="entry name" value="Pyrv_kinase-like_dom_sf"/>
</dbReference>
<keyword evidence="6" id="KW-0456">Lyase</keyword>
<reference evidence="6 7" key="1">
    <citation type="submission" date="2020-06" db="EMBL/GenBank/DDBJ databases">
        <title>Rhizobium sp.nov. isolated from the tomato plant.</title>
        <authorList>
            <person name="Thin K.K."/>
            <person name="Zhang X."/>
            <person name="He S."/>
        </authorList>
    </citation>
    <scope>NUCLEOTIDE SEQUENCE [LARGE SCALE GENOMIC DNA]</scope>
    <source>
        <strain evidence="6 7">DBTS2</strain>
    </source>
</reference>
<protein>
    <submittedName>
        <fullName evidence="6">CoA ester lyase</fullName>
    </submittedName>
</protein>
<keyword evidence="3" id="KW-0479">Metal-binding</keyword>
<dbReference type="PANTHER" id="PTHR32308">
    <property type="entry name" value="LYASE BETA SUBUNIT, PUTATIVE (AFU_ORTHOLOGUE AFUA_4G13030)-RELATED"/>
    <property type="match status" value="1"/>
</dbReference>
<keyword evidence="7" id="KW-1185">Reference proteome</keyword>
<dbReference type="PANTHER" id="PTHR32308:SF10">
    <property type="entry name" value="CITRATE LYASE SUBUNIT BETA"/>
    <property type="match status" value="1"/>
</dbReference>
<evidence type="ECO:0000256" key="3">
    <source>
        <dbReference type="ARBA" id="ARBA00022723"/>
    </source>
</evidence>